<sequence>MRRTHARGRIRRSRSRGRLGRRSFFGRCGPHLVANVRGYDLRAAPFRTIATGVGDASQADAAEMEKLVLSGLTTKAGQRYEDFDASTDKVAGYGLAGLILGGTALAIAKKAGLIGIIVIVVKKFWFLVIAAGAWLWRIVRGRKSPGQAPIKPLVLAYTKNTGSGSAPILSSNILFRGKWKPR</sequence>
<proteinExistence type="predicted"/>
<name>A0A559J5N9_9BACL</name>
<keyword evidence="3" id="KW-1185">Reference proteome</keyword>
<feature type="transmembrane region" description="Helical" evidence="1">
    <location>
        <begin position="114"/>
        <end position="136"/>
    </location>
</feature>
<evidence type="ECO:0000313" key="2">
    <source>
        <dbReference type="EMBL" id="TVX95194.1"/>
    </source>
</evidence>
<keyword evidence="1" id="KW-1133">Transmembrane helix</keyword>
<accession>A0A559J5N9</accession>
<reference evidence="2 3" key="1">
    <citation type="submission" date="2019-07" db="EMBL/GenBank/DDBJ databases">
        <authorList>
            <person name="Kim J."/>
        </authorList>
    </citation>
    <scope>NUCLEOTIDE SEQUENCE [LARGE SCALE GENOMIC DNA]</scope>
    <source>
        <strain evidence="2 3">G13</strain>
    </source>
</reference>
<gene>
    <name evidence="2" type="ORF">FPZ45_23935</name>
</gene>
<protein>
    <submittedName>
        <fullName evidence="2">DUF2167 domain-containing protein</fullName>
    </submittedName>
</protein>
<feature type="transmembrane region" description="Helical" evidence="1">
    <location>
        <begin position="90"/>
        <end position="108"/>
    </location>
</feature>
<dbReference type="AlphaFoldDB" id="A0A559J5N9"/>
<organism evidence="2 3">
    <name type="scientific">Cohnella terricola</name>
    <dbReference type="NCBI Taxonomy" id="1289167"/>
    <lineage>
        <taxon>Bacteria</taxon>
        <taxon>Bacillati</taxon>
        <taxon>Bacillota</taxon>
        <taxon>Bacilli</taxon>
        <taxon>Bacillales</taxon>
        <taxon>Paenibacillaceae</taxon>
        <taxon>Cohnella</taxon>
    </lineage>
</organism>
<comment type="caution">
    <text evidence="2">The sequence shown here is derived from an EMBL/GenBank/DDBJ whole genome shotgun (WGS) entry which is preliminary data.</text>
</comment>
<dbReference type="InterPro" id="IPR018682">
    <property type="entry name" value="DUF2167_membr"/>
</dbReference>
<dbReference type="EMBL" id="VNJJ01000024">
    <property type="protein sequence ID" value="TVX95194.1"/>
    <property type="molecule type" value="Genomic_DNA"/>
</dbReference>
<dbReference type="Pfam" id="PF09935">
    <property type="entry name" value="DUF2167"/>
    <property type="match status" value="1"/>
</dbReference>
<keyword evidence="1" id="KW-0812">Transmembrane</keyword>
<keyword evidence="1" id="KW-0472">Membrane</keyword>
<evidence type="ECO:0000313" key="3">
    <source>
        <dbReference type="Proteomes" id="UP000316330"/>
    </source>
</evidence>
<evidence type="ECO:0000256" key="1">
    <source>
        <dbReference type="SAM" id="Phobius"/>
    </source>
</evidence>
<dbReference type="OrthoDB" id="196355at2"/>
<dbReference type="Proteomes" id="UP000316330">
    <property type="component" value="Unassembled WGS sequence"/>
</dbReference>